<dbReference type="PANTHER" id="PTHR23028">
    <property type="entry name" value="ACETYLTRANSFERASE"/>
    <property type="match status" value="1"/>
</dbReference>
<feature type="transmembrane region" description="Helical" evidence="1">
    <location>
        <begin position="129"/>
        <end position="153"/>
    </location>
</feature>
<dbReference type="Pfam" id="PF01757">
    <property type="entry name" value="Acyl_transf_3"/>
    <property type="match status" value="1"/>
</dbReference>
<evidence type="ECO:0000313" key="5">
    <source>
        <dbReference type="Proteomes" id="UP000008281"/>
    </source>
</evidence>
<keyword evidence="1" id="KW-0812">Transmembrane</keyword>
<dbReference type="HOGENOM" id="CLU_005679_12_1_1"/>
<dbReference type="InterPro" id="IPR050879">
    <property type="entry name" value="Acyltransferase_3"/>
</dbReference>
<feature type="transmembrane region" description="Helical" evidence="1">
    <location>
        <begin position="160"/>
        <end position="180"/>
    </location>
</feature>
<feature type="transmembrane region" description="Helical" evidence="1">
    <location>
        <begin position="7"/>
        <end position="23"/>
    </location>
</feature>
<feature type="transmembrane region" description="Helical" evidence="1">
    <location>
        <begin position="70"/>
        <end position="89"/>
    </location>
</feature>
<dbReference type="GO" id="GO:0016020">
    <property type="term" value="C:membrane"/>
    <property type="evidence" value="ECO:0007669"/>
    <property type="project" value="TreeGrafter"/>
</dbReference>
<reference evidence="4" key="1">
    <citation type="submission" date="2007-07" db="EMBL/GenBank/DDBJ databases">
        <title>PCAP assembly of the Caenorhabditis remanei genome.</title>
        <authorList>
            <consortium name="The Caenorhabditis remanei Sequencing Consortium"/>
            <person name="Wilson R.K."/>
        </authorList>
    </citation>
    <scope>NUCLEOTIDE SEQUENCE [LARGE SCALE GENOMIC DNA]</scope>
    <source>
        <strain evidence="4">PB4641</strain>
    </source>
</reference>
<evidence type="ECO:0000313" key="4">
    <source>
        <dbReference type="EMBL" id="EFO83839.1"/>
    </source>
</evidence>
<evidence type="ECO:0000256" key="1">
    <source>
        <dbReference type="SAM" id="Phobius"/>
    </source>
</evidence>
<proteinExistence type="predicted"/>
<keyword evidence="1" id="KW-0472">Membrane</keyword>
<keyword evidence="1" id="KW-1133">Transmembrane helix</keyword>
<feature type="domain" description="Acyltransferase 3" evidence="2">
    <location>
        <begin position="4"/>
        <end position="317"/>
    </location>
</feature>
<evidence type="ECO:0000259" key="2">
    <source>
        <dbReference type="Pfam" id="PF01757"/>
    </source>
</evidence>
<keyword evidence="5" id="KW-1185">Reference proteome</keyword>
<feature type="domain" description="SGNH" evidence="3">
    <location>
        <begin position="393"/>
        <end position="622"/>
    </location>
</feature>
<feature type="transmembrane region" description="Helical" evidence="1">
    <location>
        <begin position="309"/>
        <end position="326"/>
    </location>
</feature>
<dbReference type="InterPro" id="IPR002656">
    <property type="entry name" value="Acyl_transf_3_dom"/>
</dbReference>
<dbReference type="Pfam" id="PF19040">
    <property type="entry name" value="SGNH"/>
    <property type="match status" value="1"/>
</dbReference>
<accession>E3N1V5</accession>
<dbReference type="InterPro" id="IPR043968">
    <property type="entry name" value="SGNH"/>
</dbReference>
<dbReference type="InParanoid" id="E3N1V5"/>
<dbReference type="eggNOG" id="ENOG502S34G">
    <property type="taxonomic scope" value="Eukaryota"/>
</dbReference>
<evidence type="ECO:0008006" key="6">
    <source>
        <dbReference type="Google" id="ProtNLM"/>
    </source>
</evidence>
<evidence type="ECO:0000259" key="3">
    <source>
        <dbReference type="Pfam" id="PF19040"/>
    </source>
</evidence>
<dbReference type="EMBL" id="DS268510">
    <property type="protein sequence ID" value="EFO83839.1"/>
    <property type="molecule type" value="Genomic_DNA"/>
</dbReference>
<feature type="transmembrane region" description="Helical" evidence="1">
    <location>
        <begin position="338"/>
        <end position="356"/>
    </location>
</feature>
<dbReference type="Proteomes" id="UP000008281">
    <property type="component" value="Unassembled WGS sequence"/>
</dbReference>
<dbReference type="GO" id="GO:0000271">
    <property type="term" value="P:polysaccharide biosynthetic process"/>
    <property type="evidence" value="ECO:0007669"/>
    <property type="project" value="TreeGrafter"/>
</dbReference>
<dbReference type="STRING" id="31234.E3N1V5"/>
<sequence>MRLDIQCLRGIAIILVFLFHMFPNIFVNGFLGVDIFFVISGYLMANNLSRNELKTLKDFTQFYYRRFRRILPLYYLVIFMTVILVQLYLGDYLWNSNNRYSLASLFLVTNQLIIHDQGDYFNEAFSINAFLHLWSLSVEMQFYLLVPFIFFGLQILNHNYLKLIVVSSITFFGFIAFALVLPKFAFNFMFLRLWQFSAGFIALYVLKLKGCKTDEEYEPIFKIPFSKDDFLIISLSIIALCFLPTEINVLFSRPLVTLAAACVISCEIENNIILSSKMLGYIGDISYAMYLVHWPLIAIFVPYTVKNYIFLIQTIFLSSIVFHHIFERKYQKMHWKTLAPLCFVLILANTLLQINIRSESKFWSIKYPAELREIVEMNKAQKSWVKESKKNECVEDENPPYGSYGYGSCKGGNGSLSVMMIGNSYVLNFREAIREHFNYNYSSFRFSSVSGGVGFYADSPQSRAALEFSRQQVEKYKPDVLFIVARYLESVRAPIQEDDDLLHQMNENIRFYEQFVKKIDILGSHPLYKLSFMNIFLQTIMNRPEDLESMHLDRREADHIMRNVKKRFSMVKCTRCQFFDLSHVFLENDKYLTFDRDEMLSYVDNTIHLTSAGLKLCKPELQRVVKEIMDGL</sequence>
<dbReference type="OrthoDB" id="5801063at2759"/>
<organism evidence="5">
    <name type="scientific">Caenorhabditis remanei</name>
    <name type="common">Caenorhabditis vulgaris</name>
    <dbReference type="NCBI Taxonomy" id="31234"/>
    <lineage>
        <taxon>Eukaryota</taxon>
        <taxon>Metazoa</taxon>
        <taxon>Ecdysozoa</taxon>
        <taxon>Nematoda</taxon>
        <taxon>Chromadorea</taxon>
        <taxon>Rhabditida</taxon>
        <taxon>Rhabditina</taxon>
        <taxon>Rhabditomorpha</taxon>
        <taxon>Rhabditoidea</taxon>
        <taxon>Rhabditidae</taxon>
        <taxon>Peloderinae</taxon>
        <taxon>Caenorhabditis</taxon>
    </lineage>
</organism>
<dbReference type="PANTHER" id="PTHR23028:SF65">
    <property type="entry name" value="ACYLTRANSFERASE"/>
    <property type="match status" value="1"/>
</dbReference>
<feature type="transmembrane region" description="Helical" evidence="1">
    <location>
        <begin position="230"/>
        <end position="249"/>
    </location>
</feature>
<protein>
    <recommendedName>
        <fullName evidence="6">Acyl_transf_3 domain-containing protein</fullName>
    </recommendedName>
</protein>
<feature type="transmembrane region" description="Helical" evidence="1">
    <location>
        <begin position="29"/>
        <end position="49"/>
    </location>
</feature>
<gene>
    <name evidence="4" type="ORF">CRE_14831</name>
</gene>
<dbReference type="AlphaFoldDB" id="E3N1V5"/>
<dbReference type="GO" id="GO:0016747">
    <property type="term" value="F:acyltransferase activity, transferring groups other than amino-acyl groups"/>
    <property type="evidence" value="ECO:0007669"/>
    <property type="project" value="InterPro"/>
</dbReference>
<name>E3N1V5_CAERE</name>